<keyword evidence="2" id="KW-1185">Reference proteome</keyword>
<reference evidence="1" key="2">
    <citation type="submission" date="2020-08" db="EMBL/GenBank/DDBJ databases">
        <title>Plant Genome Project.</title>
        <authorList>
            <person name="Zhang R.-G."/>
        </authorList>
    </citation>
    <scope>NUCLEOTIDE SEQUENCE</scope>
    <source>
        <strain evidence="1">Huo1</strain>
        <tissue evidence="1">Leaf</tissue>
    </source>
</reference>
<dbReference type="Proteomes" id="UP000298416">
    <property type="component" value="Unassembled WGS sequence"/>
</dbReference>
<dbReference type="EMBL" id="PNBA02000003">
    <property type="protein sequence ID" value="KAG6429698.1"/>
    <property type="molecule type" value="Genomic_DNA"/>
</dbReference>
<proteinExistence type="predicted"/>
<dbReference type="AlphaFoldDB" id="A0A8X8YBV1"/>
<protein>
    <submittedName>
        <fullName evidence="1">Uncharacterized protein</fullName>
    </submittedName>
</protein>
<comment type="caution">
    <text evidence="1">The sequence shown here is derived from an EMBL/GenBank/DDBJ whole genome shotgun (WGS) entry which is preliminary data.</text>
</comment>
<sequence>MDTRNCCSGCAGVDNVYSCSNPIRRPSVSPVHTCSIVQPVKNEESVVKKEECGAVEAMAKATVFVKKEDA</sequence>
<name>A0A8X8YBV1_SALSN</name>
<organism evidence="1">
    <name type="scientific">Salvia splendens</name>
    <name type="common">Scarlet sage</name>
    <dbReference type="NCBI Taxonomy" id="180675"/>
    <lineage>
        <taxon>Eukaryota</taxon>
        <taxon>Viridiplantae</taxon>
        <taxon>Streptophyta</taxon>
        <taxon>Embryophyta</taxon>
        <taxon>Tracheophyta</taxon>
        <taxon>Spermatophyta</taxon>
        <taxon>Magnoliopsida</taxon>
        <taxon>eudicotyledons</taxon>
        <taxon>Gunneridae</taxon>
        <taxon>Pentapetalae</taxon>
        <taxon>asterids</taxon>
        <taxon>lamiids</taxon>
        <taxon>Lamiales</taxon>
        <taxon>Lamiaceae</taxon>
        <taxon>Nepetoideae</taxon>
        <taxon>Mentheae</taxon>
        <taxon>Salviinae</taxon>
        <taxon>Salvia</taxon>
        <taxon>Salvia subgen. Calosphace</taxon>
        <taxon>core Calosphace</taxon>
    </lineage>
</organism>
<reference evidence="1" key="1">
    <citation type="submission" date="2018-01" db="EMBL/GenBank/DDBJ databases">
        <authorList>
            <person name="Mao J.F."/>
        </authorList>
    </citation>
    <scope>NUCLEOTIDE SEQUENCE</scope>
    <source>
        <strain evidence="1">Huo1</strain>
        <tissue evidence="1">Leaf</tissue>
    </source>
</reference>
<evidence type="ECO:0000313" key="2">
    <source>
        <dbReference type="Proteomes" id="UP000298416"/>
    </source>
</evidence>
<accession>A0A8X8YBV1</accession>
<gene>
    <name evidence="1" type="ORF">SASPL_107750</name>
</gene>
<evidence type="ECO:0000313" key="1">
    <source>
        <dbReference type="EMBL" id="KAG6429698.1"/>
    </source>
</evidence>